<evidence type="ECO:0000313" key="5">
    <source>
        <dbReference type="Proteomes" id="UP000253529"/>
    </source>
</evidence>
<dbReference type="SMART" id="SM00228">
    <property type="entry name" value="PDZ"/>
    <property type="match status" value="1"/>
</dbReference>
<dbReference type="InterPro" id="IPR051201">
    <property type="entry name" value="Chloro_Bact_Ser_Proteases"/>
</dbReference>
<dbReference type="SUPFAM" id="SSF50156">
    <property type="entry name" value="PDZ domain-like"/>
    <property type="match status" value="1"/>
</dbReference>
<dbReference type="GO" id="GO:0006508">
    <property type="term" value="P:proteolysis"/>
    <property type="evidence" value="ECO:0007669"/>
    <property type="project" value="UniProtKB-KW"/>
</dbReference>
<keyword evidence="5" id="KW-1185">Reference proteome</keyword>
<dbReference type="InterPro" id="IPR009003">
    <property type="entry name" value="Peptidase_S1_PA"/>
</dbReference>
<dbReference type="PANTHER" id="PTHR43343">
    <property type="entry name" value="PEPTIDASE S12"/>
    <property type="match status" value="1"/>
</dbReference>
<dbReference type="Gene3D" id="2.40.10.120">
    <property type="match status" value="1"/>
</dbReference>
<dbReference type="SUPFAM" id="SSF50494">
    <property type="entry name" value="Trypsin-like serine proteases"/>
    <property type="match status" value="1"/>
</dbReference>
<evidence type="ECO:0000313" key="4">
    <source>
        <dbReference type="EMBL" id="RBP16533.1"/>
    </source>
</evidence>
<dbReference type="Pfam" id="PF13365">
    <property type="entry name" value="Trypsin_2"/>
    <property type="match status" value="1"/>
</dbReference>
<feature type="domain" description="PDZ" evidence="3">
    <location>
        <begin position="214"/>
        <end position="272"/>
    </location>
</feature>
<dbReference type="InterPro" id="IPR001478">
    <property type="entry name" value="PDZ"/>
</dbReference>
<evidence type="ECO:0000259" key="3">
    <source>
        <dbReference type="PROSITE" id="PS50106"/>
    </source>
</evidence>
<dbReference type="AlphaFoldDB" id="A0A366FPB2"/>
<keyword evidence="1 4" id="KW-0645">Protease</keyword>
<evidence type="ECO:0000256" key="2">
    <source>
        <dbReference type="ARBA" id="ARBA00022801"/>
    </source>
</evidence>
<reference evidence="4 5" key="1">
    <citation type="submission" date="2018-06" db="EMBL/GenBank/DDBJ databases">
        <title>Genomic Encyclopedia of Type Strains, Phase IV (KMG-IV): sequencing the most valuable type-strain genomes for metagenomic binning, comparative biology and taxonomic classification.</title>
        <authorList>
            <person name="Goeker M."/>
        </authorList>
    </citation>
    <scope>NUCLEOTIDE SEQUENCE [LARGE SCALE GENOMIC DNA]</scope>
    <source>
        <strain evidence="4 5">DSM 24875</strain>
    </source>
</reference>
<dbReference type="PRINTS" id="PR00834">
    <property type="entry name" value="PROTEASES2C"/>
</dbReference>
<proteinExistence type="predicted"/>
<protein>
    <submittedName>
        <fullName evidence="4">S1-C subfamily serine protease</fullName>
    </submittedName>
</protein>
<dbReference type="EMBL" id="QNRK01000005">
    <property type="protein sequence ID" value="RBP16533.1"/>
    <property type="molecule type" value="Genomic_DNA"/>
</dbReference>
<name>A0A366FPB2_9HYPH</name>
<evidence type="ECO:0000256" key="1">
    <source>
        <dbReference type="ARBA" id="ARBA00022670"/>
    </source>
</evidence>
<dbReference type="PROSITE" id="PS50106">
    <property type="entry name" value="PDZ"/>
    <property type="match status" value="1"/>
</dbReference>
<dbReference type="Pfam" id="PF13180">
    <property type="entry name" value="PDZ_2"/>
    <property type="match status" value="1"/>
</dbReference>
<dbReference type="InterPro" id="IPR036034">
    <property type="entry name" value="PDZ_sf"/>
</dbReference>
<dbReference type="PANTHER" id="PTHR43343:SF3">
    <property type="entry name" value="PROTEASE DO-LIKE 8, CHLOROPLASTIC"/>
    <property type="match status" value="1"/>
</dbReference>
<keyword evidence="2" id="KW-0378">Hydrolase</keyword>
<dbReference type="InterPro" id="IPR001940">
    <property type="entry name" value="Peptidase_S1C"/>
</dbReference>
<dbReference type="GO" id="GO:0004252">
    <property type="term" value="F:serine-type endopeptidase activity"/>
    <property type="evidence" value="ECO:0007669"/>
    <property type="project" value="InterPro"/>
</dbReference>
<accession>A0A366FPB2</accession>
<dbReference type="Gene3D" id="2.30.42.10">
    <property type="match status" value="1"/>
</dbReference>
<gene>
    <name evidence="4" type="ORF">DFR50_105176</name>
</gene>
<organism evidence="4 5">
    <name type="scientific">Roseiarcus fermentans</name>
    <dbReference type="NCBI Taxonomy" id="1473586"/>
    <lineage>
        <taxon>Bacteria</taxon>
        <taxon>Pseudomonadati</taxon>
        <taxon>Pseudomonadota</taxon>
        <taxon>Alphaproteobacteria</taxon>
        <taxon>Hyphomicrobiales</taxon>
        <taxon>Roseiarcaceae</taxon>
        <taxon>Roseiarcus</taxon>
    </lineage>
</organism>
<comment type="caution">
    <text evidence="4">The sequence shown here is derived from an EMBL/GenBank/DDBJ whole genome shotgun (WGS) entry which is preliminary data.</text>
</comment>
<sequence length="319" mass="34024">MTEKPRRDEWKATRPGFDTARALRSIVTVQSSIPEDAFTAKTLGEQRTGSGVVIGENGLVLTIGYLVTEAETVWLARADGRVIHAHALGIDSESGFGLVQALEPLDCPALELGRSDLARLGDSILVAAGGGTKPVQAEIVGKQEFAGYWEYYLDEAIFTAPAHPFWGGAGAIGADGRLIGIGSLHVEQSPERGGPRDVNMIVPIGLLPPILDDLLTYGRVNKPARPWLGVYSAQNEGEIVVAAVSEPGPAANAGLRRGDILASVCGDEVTDLGDFYRKVWDLGEAGVEVPIEIIRDGRALGVKIRSADRAAFLKRPRLQ</sequence>
<dbReference type="Proteomes" id="UP000253529">
    <property type="component" value="Unassembled WGS sequence"/>
</dbReference>